<dbReference type="EMBL" id="CAJNOI010000737">
    <property type="protein sequence ID" value="CAF1337544.1"/>
    <property type="molecule type" value="Genomic_DNA"/>
</dbReference>
<comment type="caution">
    <text evidence="2">Lacks conserved residue(s) required for the propagation of feature annotation.</text>
</comment>
<evidence type="ECO:0000259" key="3">
    <source>
        <dbReference type="PROSITE" id="PS01180"/>
    </source>
</evidence>
<feature type="disulfide bond" evidence="2">
    <location>
        <begin position="167"/>
        <end position="182"/>
    </location>
</feature>
<dbReference type="PROSITE" id="PS01180">
    <property type="entry name" value="CUB"/>
    <property type="match status" value="1"/>
</dbReference>
<dbReference type="EMBL" id="CAJNOM010001100">
    <property type="protein sequence ID" value="CAF1591768.1"/>
    <property type="molecule type" value="Genomic_DNA"/>
</dbReference>
<proteinExistence type="predicted"/>
<dbReference type="OrthoDB" id="9972484at2759"/>
<dbReference type="InterPro" id="IPR042333">
    <property type="entry name" value="LRAD2/Mig-13-like"/>
</dbReference>
<name>A0A816A1E8_9BILA</name>
<gene>
    <name evidence="4" type="ORF">BJG266_LOCUS34228</name>
    <name evidence="5" type="ORF">QVE165_LOCUS51349</name>
</gene>
<feature type="domain" description="CUB" evidence="3">
    <location>
        <begin position="23"/>
        <end position="140"/>
    </location>
</feature>
<evidence type="ECO:0000313" key="6">
    <source>
        <dbReference type="Proteomes" id="UP000663832"/>
    </source>
</evidence>
<dbReference type="SUPFAM" id="SSF49854">
    <property type="entry name" value="Spermadhesin, CUB domain"/>
    <property type="match status" value="1"/>
</dbReference>
<protein>
    <recommendedName>
        <fullName evidence="3">CUB domain-containing protein</fullName>
    </recommendedName>
</protein>
<dbReference type="PROSITE" id="PS50068">
    <property type="entry name" value="LDLRA_2"/>
    <property type="match status" value="1"/>
</dbReference>
<dbReference type="SMART" id="SM00042">
    <property type="entry name" value="CUB"/>
    <property type="match status" value="1"/>
</dbReference>
<dbReference type="Gene3D" id="2.60.120.290">
    <property type="entry name" value="Spermadhesin, CUB domain"/>
    <property type="match status" value="1"/>
</dbReference>
<comment type="caution">
    <text evidence="5">The sequence shown here is derived from an EMBL/GenBank/DDBJ whole genome shotgun (WGS) entry which is preliminary data.</text>
</comment>
<evidence type="ECO:0000256" key="2">
    <source>
        <dbReference type="PROSITE-ProRule" id="PRU00124"/>
    </source>
</evidence>
<evidence type="ECO:0000256" key="1">
    <source>
        <dbReference type="ARBA" id="ARBA00023157"/>
    </source>
</evidence>
<keyword evidence="6" id="KW-1185">Reference proteome</keyword>
<reference evidence="5" key="1">
    <citation type="submission" date="2021-02" db="EMBL/GenBank/DDBJ databases">
        <authorList>
            <person name="Nowell W R."/>
        </authorList>
    </citation>
    <scope>NUCLEOTIDE SEQUENCE</scope>
</reference>
<dbReference type="Proteomes" id="UP000663877">
    <property type="component" value="Unassembled WGS sequence"/>
</dbReference>
<dbReference type="CDD" id="cd00041">
    <property type="entry name" value="CUB"/>
    <property type="match status" value="1"/>
</dbReference>
<evidence type="ECO:0000313" key="4">
    <source>
        <dbReference type="EMBL" id="CAF1337544.1"/>
    </source>
</evidence>
<keyword evidence="1 2" id="KW-1015">Disulfide bond</keyword>
<dbReference type="Proteomes" id="UP000663832">
    <property type="component" value="Unassembled WGS sequence"/>
</dbReference>
<accession>A0A816A1E8</accession>
<dbReference type="AlphaFoldDB" id="A0A816A1E8"/>
<feature type="disulfide bond" evidence="2">
    <location>
        <begin position="155"/>
        <end position="173"/>
    </location>
</feature>
<dbReference type="PANTHER" id="PTHR24652:SF69">
    <property type="entry name" value="CUB DOMAIN-CONTAINING PROTEIN"/>
    <property type="match status" value="1"/>
</dbReference>
<dbReference type="Pfam" id="PF00431">
    <property type="entry name" value="CUB"/>
    <property type="match status" value="1"/>
</dbReference>
<dbReference type="InterPro" id="IPR000859">
    <property type="entry name" value="CUB_dom"/>
</dbReference>
<dbReference type="InterPro" id="IPR002172">
    <property type="entry name" value="LDrepeatLR_classA_rpt"/>
</dbReference>
<organism evidence="5 6">
    <name type="scientific">Adineta steineri</name>
    <dbReference type="NCBI Taxonomy" id="433720"/>
    <lineage>
        <taxon>Eukaryota</taxon>
        <taxon>Metazoa</taxon>
        <taxon>Spiralia</taxon>
        <taxon>Gnathifera</taxon>
        <taxon>Rotifera</taxon>
        <taxon>Eurotatoria</taxon>
        <taxon>Bdelloidea</taxon>
        <taxon>Adinetida</taxon>
        <taxon>Adinetidae</taxon>
        <taxon>Adineta</taxon>
    </lineage>
</organism>
<evidence type="ECO:0000313" key="5">
    <source>
        <dbReference type="EMBL" id="CAF1591768.1"/>
    </source>
</evidence>
<dbReference type="InterPro" id="IPR035914">
    <property type="entry name" value="Sperma_CUB_dom_sf"/>
</dbReference>
<dbReference type="PANTHER" id="PTHR24652">
    <property type="entry name" value="LOW-DENSITY LIPOPROTEIN RECEPTOR CLASS A DOMAIN-CONTAINING PROTEIN 2"/>
    <property type="match status" value="1"/>
</dbReference>
<sequence>MPSIIYTRGTSSIYSSPNMDRICDRIIQLNGDTLPGTFFSLSSGNYAQDSDCLLTIKGATINQRIIIVVDKMDIDCSGDKLLIYDGKKDQQLLLNKNEALQCGTKKSYYRTIQSNTAVIEFISNSDGKTGYGFIINVAINFPVKTCSQLDNLYRCRNYYCISNIFNCDDRNWCGDDSQRYLCR</sequence>